<dbReference type="GO" id="GO:0000271">
    <property type="term" value="P:polysaccharide biosynthetic process"/>
    <property type="evidence" value="ECO:0007669"/>
    <property type="project" value="TreeGrafter"/>
</dbReference>
<keyword evidence="2" id="KW-0472">Membrane</keyword>
<dbReference type="GO" id="GO:0016020">
    <property type="term" value="C:membrane"/>
    <property type="evidence" value="ECO:0007669"/>
    <property type="project" value="TreeGrafter"/>
</dbReference>
<dbReference type="Proteomes" id="UP000597444">
    <property type="component" value="Unassembled WGS sequence"/>
</dbReference>
<evidence type="ECO:0000256" key="1">
    <source>
        <dbReference type="SAM" id="MobiDB-lite"/>
    </source>
</evidence>
<dbReference type="InterPro" id="IPR002656">
    <property type="entry name" value="Acyl_transf_3_dom"/>
</dbReference>
<dbReference type="RefSeq" id="WP_220204200.1">
    <property type="nucleotide sequence ID" value="NZ_BNJK01000001.1"/>
</dbReference>
<dbReference type="EMBL" id="BNJK01000001">
    <property type="protein sequence ID" value="GHO93417.1"/>
    <property type="molecule type" value="Genomic_DNA"/>
</dbReference>
<reference evidence="4" key="1">
    <citation type="submission" date="2020-10" db="EMBL/GenBank/DDBJ databases">
        <title>Taxonomic study of unclassified bacteria belonging to the class Ktedonobacteria.</title>
        <authorList>
            <person name="Yabe S."/>
            <person name="Wang C.M."/>
            <person name="Zheng Y."/>
            <person name="Sakai Y."/>
            <person name="Cavaletti L."/>
            <person name="Monciardini P."/>
            <person name="Donadio S."/>
        </authorList>
    </citation>
    <scope>NUCLEOTIDE SEQUENCE</scope>
    <source>
        <strain evidence="4">ID150040</strain>
    </source>
</reference>
<feature type="transmembrane region" description="Helical" evidence="2">
    <location>
        <begin position="408"/>
        <end position="432"/>
    </location>
</feature>
<feature type="transmembrane region" description="Helical" evidence="2">
    <location>
        <begin position="120"/>
        <end position="139"/>
    </location>
</feature>
<keyword evidence="2" id="KW-1133">Transmembrane helix</keyword>
<feature type="transmembrane region" description="Helical" evidence="2">
    <location>
        <begin position="76"/>
        <end position="99"/>
    </location>
</feature>
<dbReference type="AlphaFoldDB" id="A0A8J3ILF3"/>
<protein>
    <recommendedName>
        <fullName evidence="3">Acyltransferase 3 domain-containing protein</fullName>
    </recommendedName>
</protein>
<organism evidence="4 5">
    <name type="scientific">Reticulibacter mediterranei</name>
    <dbReference type="NCBI Taxonomy" id="2778369"/>
    <lineage>
        <taxon>Bacteria</taxon>
        <taxon>Bacillati</taxon>
        <taxon>Chloroflexota</taxon>
        <taxon>Ktedonobacteria</taxon>
        <taxon>Ktedonobacterales</taxon>
        <taxon>Reticulibacteraceae</taxon>
        <taxon>Reticulibacter</taxon>
    </lineage>
</organism>
<keyword evidence="2" id="KW-0812">Transmembrane</keyword>
<dbReference type="GO" id="GO:0016747">
    <property type="term" value="F:acyltransferase activity, transferring groups other than amino-acyl groups"/>
    <property type="evidence" value="ECO:0007669"/>
    <property type="project" value="InterPro"/>
</dbReference>
<evidence type="ECO:0000259" key="3">
    <source>
        <dbReference type="Pfam" id="PF01757"/>
    </source>
</evidence>
<feature type="region of interest" description="Disordered" evidence="1">
    <location>
        <begin position="445"/>
        <end position="471"/>
    </location>
</feature>
<feature type="transmembrane region" description="Helical" evidence="2">
    <location>
        <begin position="297"/>
        <end position="317"/>
    </location>
</feature>
<comment type="caution">
    <text evidence="4">The sequence shown here is derived from an EMBL/GenBank/DDBJ whole genome shotgun (WGS) entry which is preliminary data.</text>
</comment>
<feature type="transmembrane region" description="Helical" evidence="2">
    <location>
        <begin position="337"/>
        <end position="358"/>
    </location>
</feature>
<feature type="domain" description="Acyltransferase 3" evidence="3">
    <location>
        <begin position="35"/>
        <end position="430"/>
    </location>
</feature>
<sequence>MQVEIGKKETQNIWQRFIHWLATLLEGKKQKSTIASLDGVRAIACLSVVAYHLTLVTTQDIRLWYPGKVSRWIASLAYAGDTGVTLFFVLSGFLLFMPYAKALLFDSSWPLARHFYLRRALRILPAYYVTLFLMILIYTPSFLQFKRLGDLFMFVILFMDSSPTAFKQINGPFWSLAVEWQFYLLLPLLALGIALLVRRIAPPKRLAALLCCLGGVIAWGVLSRTLGLYLTQHPTETFHLPRTVINVFLFFFYGVPSAGLHGKFLEDFGIGMLVSTLYIYWRTQSSEGRFRLVSRRLAPWLFVAGLLWLYVMFMWKYDQKFPHTWPLFDNYFPLLDHVGELGYSIGYGACIASILFGADWLKRPFEWTPLRWIGLLSFGIYMWHLKLLEDFTHLAVLQLQSLGWKNLILYNLYWGWFLVFIVPCMLLLFALVEKRGIQFGDKLTRRNTEGQRTPPPSAKEVVSSGSQTSGT</sequence>
<evidence type="ECO:0000313" key="5">
    <source>
        <dbReference type="Proteomes" id="UP000597444"/>
    </source>
</evidence>
<dbReference type="Pfam" id="PF01757">
    <property type="entry name" value="Acyl_transf_3"/>
    <property type="match status" value="1"/>
</dbReference>
<dbReference type="PANTHER" id="PTHR23028:SF131">
    <property type="entry name" value="BLR2367 PROTEIN"/>
    <property type="match status" value="1"/>
</dbReference>
<keyword evidence="5" id="KW-1185">Reference proteome</keyword>
<feature type="transmembrane region" description="Helical" evidence="2">
    <location>
        <begin position="39"/>
        <end position="56"/>
    </location>
</feature>
<feature type="transmembrane region" description="Helical" evidence="2">
    <location>
        <begin position="182"/>
        <end position="201"/>
    </location>
</feature>
<gene>
    <name evidence="4" type="ORF">KSF_034650</name>
</gene>
<dbReference type="PANTHER" id="PTHR23028">
    <property type="entry name" value="ACETYLTRANSFERASE"/>
    <property type="match status" value="1"/>
</dbReference>
<name>A0A8J3ILF3_9CHLR</name>
<feature type="transmembrane region" description="Helical" evidence="2">
    <location>
        <begin position="207"/>
        <end position="231"/>
    </location>
</feature>
<dbReference type="InterPro" id="IPR050879">
    <property type="entry name" value="Acyltransferase_3"/>
</dbReference>
<accession>A0A8J3ILF3</accession>
<evidence type="ECO:0000313" key="4">
    <source>
        <dbReference type="EMBL" id="GHO93417.1"/>
    </source>
</evidence>
<feature type="transmembrane region" description="Helical" evidence="2">
    <location>
        <begin position="370"/>
        <end position="388"/>
    </location>
</feature>
<proteinExistence type="predicted"/>
<evidence type="ECO:0000256" key="2">
    <source>
        <dbReference type="SAM" id="Phobius"/>
    </source>
</evidence>
<feature type="transmembrane region" description="Helical" evidence="2">
    <location>
        <begin position="243"/>
        <end position="262"/>
    </location>
</feature>